<evidence type="ECO:0000313" key="2">
    <source>
        <dbReference type="EMBL" id="AOF40272.1"/>
    </source>
</evidence>
<proteinExistence type="evidence at transcript level"/>
<accession>A0A1B3IJ96</accession>
<protein>
    <submittedName>
        <fullName evidence="2">Venom peptide Htgkr14</fullName>
    </submittedName>
</protein>
<name>A0A1B3IJ96_9SCOR</name>
<dbReference type="AlphaFoldDB" id="A0A1B3IJ96"/>
<evidence type="ECO:0000256" key="1">
    <source>
        <dbReference type="SAM" id="SignalP"/>
    </source>
</evidence>
<keyword evidence="1" id="KW-0732">Signal</keyword>
<sequence length="65" mass="7493">MKTLPVIFLCLLVLLTAPSGIWCREEMEYQPKNWPNSYNKGKRSMPSINKRRVDILSAPEKDDGI</sequence>
<feature type="signal peptide" evidence="1">
    <location>
        <begin position="1"/>
        <end position="23"/>
    </location>
</feature>
<organism evidence="2">
    <name type="scientific">Hadogenes troglodytes</name>
    <dbReference type="NCBI Taxonomy" id="1577150"/>
    <lineage>
        <taxon>Eukaryota</taxon>
        <taxon>Metazoa</taxon>
        <taxon>Ecdysozoa</taxon>
        <taxon>Arthropoda</taxon>
        <taxon>Chelicerata</taxon>
        <taxon>Arachnida</taxon>
        <taxon>Scorpiones</taxon>
        <taxon>Iurida</taxon>
        <taxon>Scorpionoidea</taxon>
        <taxon>Hemiscorpiidae</taxon>
        <taxon>Hadogenes</taxon>
    </lineage>
</organism>
<feature type="chain" id="PRO_5008548585" evidence="1">
    <location>
        <begin position="24"/>
        <end position="65"/>
    </location>
</feature>
<reference evidence="2" key="1">
    <citation type="journal article" date="2016" name="J. Proteomics">
        <title>Transcriptomic analysis of the venom glands from the scorpion Hadogenes troglodytes revealed unique and extremely high diversity of the venom peptides.</title>
        <authorList>
            <person name="Zhong J."/>
            <person name="Zeng X.C."/>
            <person name="Zeng X."/>
            <person name="Nie Y."/>
            <person name="Zhang L."/>
            <person name="Wu S."/>
            <person name="Bao A."/>
        </authorList>
    </citation>
    <scope>NUCLEOTIDE SEQUENCE</scope>
</reference>
<dbReference type="EMBL" id="KU643180">
    <property type="protein sequence ID" value="AOF40272.1"/>
    <property type="molecule type" value="mRNA"/>
</dbReference>